<protein>
    <submittedName>
        <fullName evidence="9">Protein ENHANCED DOWNY MILDEW 2-like isoform X1</fullName>
    </submittedName>
</protein>
<evidence type="ECO:0000256" key="6">
    <source>
        <dbReference type="SAM" id="MobiDB-lite"/>
    </source>
</evidence>
<dbReference type="InterPro" id="IPR013083">
    <property type="entry name" value="Znf_RING/FYVE/PHD"/>
</dbReference>
<evidence type="ECO:0000313" key="8">
    <source>
        <dbReference type="Proteomes" id="UP000694853"/>
    </source>
</evidence>
<gene>
    <name evidence="9" type="primary">LOC113845862</name>
</gene>
<dbReference type="OrthoDB" id="21264at2759"/>
<sequence>MKRGKASSSDDETEVKPLSVSNYHLVDEDDTPVSFSVLPIQWSGSKNSDANQGHVFLHGFADNGLQKIFMQVTAWRFDLSNVKPEISLLSKDGSWIKLLRPRKSFQDTVRTIWITLRFLHRVKKNRRLSAVSVWKGLRKDKELSSYRVKASESDLLDHVPLIGEAAKRDAVLAKSKLLLMVLEKLESQKLLDKGVKDLAQPGLTVGIDSDRVDEANEESEEEDDLFCSVCALCDNGGNLLCCEGPCMRSFHATEEDGKEVSCDSLGFTQKEVDEIQSFYCKNCKYCLHQCFACGKLGSSDKVKGAEVIKCASATCDRFYHPHCVAKLLPQVVKHVAEELERNIADGDPFTCPLHYCCVCKELENKIDPELRFAVCWRCPKSYHRKCLPREIAFEDKDDEHIITRAWEELLPNNRILIYCLNHEIDDKLGTPIRDHIKFPSKKATVQEINPNYPTIERKKPGSKERIILKKKNVDLDDSSGESIAKGSKLTAKLSSGEVGRKKQADTKSNESSSCLNENKSSMSKKCEMPDCEENHNQPPTGEKLYALKNEGSDQIKPDNQVNNVINKSLFVKPIRKLSTALPPLDDDSEKSLLALFKESKSSITLESVLKKHTISSTCARSLRNVLEKTITMGKLEGSVDAVRIALRKLESGCSIQDVQAVCDPDVLKQILKWKLVDKLHWYVQNGDTIVDFSCGANDFSTLMKKKLEETGKKCSYRNYDLLPIKNDASFERRDWMTVQQTELPTGSQLIMGFNSTFGLEAALANKFIDKALEFKPKLLILLVPPETERLDKKRSPYDLIWEDGNFLSDMSFYLPGSADVNDRQIDQRNVRLPLLSLWSLPDWTTKHKVIAQEHGHVSIQHEVLLIESCNTDMLAVDHTPGENYADNCGDHDHLKSADDQEYQTCINGQKRSQHHGNVDQEHQGQKYRMGKSGKTPQKRKHIEENNRTRVGLVSPARRQAIKRILEGVPDHSQPNPINGRSSGEAFQPKSVMACPHVEIREGSNVAGPKSDGLCGIEDPDSNRLSGHDPSCGNTGCSSAQLVSVTQISCKTNTPAMEQDEASLDELNHARISSLGSEPRSFSKSGTLGRSVLQPGYGGGLLGFAPGPNLAYSCQHSAGWLEE</sequence>
<dbReference type="GO" id="GO:0008270">
    <property type="term" value="F:zinc ion binding"/>
    <property type="evidence" value="ECO:0007669"/>
    <property type="project" value="UniProtKB-KW"/>
</dbReference>
<keyword evidence="8" id="KW-1185">Reference proteome</keyword>
<feature type="compositionally biased region" description="Polar residues" evidence="6">
    <location>
        <begin position="509"/>
        <end position="523"/>
    </location>
</feature>
<feature type="domain" description="Zinc finger PHD-type" evidence="7">
    <location>
        <begin position="226"/>
        <end position="284"/>
    </location>
</feature>
<dbReference type="GO" id="GO:0005634">
    <property type="term" value="C:nucleus"/>
    <property type="evidence" value="ECO:0007669"/>
    <property type="project" value="UniProtKB-SubCell"/>
</dbReference>
<dbReference type="AlphaFoldDB" id="A0A8B8JDN8"/>
<organism evidence="8 9">
    <name type="scientific">Abrus precatorius</name>
    <name type="common">Indian licorice</name>
    <name type="synonym">Glycine abrus</name>
    <dbReference type="NCBI Taxonomy" id="3816"/>
    <lineage>
        <taxon>Eukaryota</taxon>
        <taxon>Viridiplantae</taxon>
        <taxon>Streptophyta</taxon>
        <taxon>Embryophyta</taxon>
        <taxon>Tracheophyta</taxon>
        <taxon>Spermatophyta</taxon>
        <taxon>Magnoliopsida</taxon>
        <taxon>eudicotyledons</taxon>
        <taxon>Gunneridae</taxon>
        <taxon>Pentapetalae</taxon>
        <taxon>rosids</taxon>
        <taxon>fabids</taxon>
        <taxon>Fabales</taxon>
        <taxon>Fabaceae</taxon>
        <taxon>Papilionoideae</taxon>
        <taxon>50 kb inversion clade</taxon>
        <taxon>NPAAA clade</taxon>
        <taxon>indigoferoid/millettioid clade</taxon>
        <taxon>Abreae</taxon>
        <taxon>Abrus</taxon>
    </lineage>
</organism>
<dbReference type="InterPro" id="IPR022702">
    <property type="entry name" value="Cytosine_MeTrfase1_RFD"/>
</dbReference>
<dbReference type="Pfam" id="PF12047">
    <property type="entry name" value="DNMT1-RFD"/>
    <property type="match status" value="1"/>
</dbReference>
<feature type="domain" description="Zinc finger PHD-type" evidence="7">
    <location>
        <begin position="289"/>
        <end position="355"/>
    </location>
</feature>
<evidence type="ECO:0000259" key="7">
    <source>
        <dbReference type="SMART" id="SM00249"/>
    </source>
</evidence>
<evidence type="ECO:0000256" key="2">
    <source>
        <dbReference type="ARBA" id="ARBA00022723"/>
    </source>
</evidence>
<dbReference type="Gene3D" id="3.30.40.10">
    <property type="entry name" value="Zinc/RING finger domain, C3HC4 (zinc finger)"/>
    <property type="match status" value="2"/>
</dbReference>
<dbReference type="Pfam" id="PF26055">
    <property type="entry name" value="Mtase_EDM2"/>
    <property type="match status" value="1"/>
</dbReference>
<evidence type="ECO:0000256" key="1">
    <source>
        <dbReference type="ARBA" id="ARBA00004123"/>
    </source>
</evidence>
<keyword evidence="2" id="KW-0479">Metal-binding</keyword>
<dbReference type="SMART" id="SM00249">
    <property type="entry name" value="PHD"/>
    <property type="match status" value="3"/>
</dbReference>
<dbReference type="InterPro" id="IPR058939">
    <property type="entry name" value="Mtase_EDM2"/>
</dbReference>
<evidence type="ECO:0000256" key="5">
    <source>
        <dbReference type="ARBA" id="ARBA00023242"/>
    </source>
</evidence>
<proteinExistence type="predicted"/>
<feature type="domain" description="Zinc finger PHD-type" evidence="7">
    <location>
        <begin position="356"/>
        <end position="423"/>
    </location>
</feature>
<evidence type="ECO:0000256" key="3">
    <source>
        <dbReference type="ARBA" id="ARBA00022771"/>
    </source>
</evidence>
<keyword evidence="3" id="KW-0863">Zinc-finger</keyword>
<reference evidence="9" key="2">
    <citation type="submission" date="2025-08" db="UniProtKB">
        <authorList>
            <consortium name="RefSeq"/>
        </authorList>
    </citation>
    <scope>IDENTIFICATION</scope>
    <source>
        <tissue evidence="9">Young leaves</tissue>
    </source>
</reference>
<reference evidence="8" key="1">
    <citation type="journal article" date="2019" name="Toxins">
        <title>Detection of Abrin-Like and Prepropulchellin-Like Toxin Genes and Transcripts Using Whole Genome Sequencing and Full-Length Transcript Sequencing of Abrus precatorius.</title>
        <authorList>
            <person name="Hovde B.T."/>
            <person name="Daligault H.E."/>
            <person name="Hanschen E.R."/>
            <person name="Kunde Y.A."/>
            <person name="Johnson M.B."/>
            <person name="Starkenburg S.R."/>
            <person name="Johnson S.L."/>
        </authorList>
    </citation>
    <scope>NUCLEOTIDE SEQUENCE [LARGE SCALE GENOMIC DNA]</scope>
</reference>
<feature type="compositionally biased region" description="Basic residues" evidence="6">
    <location>
        <begin position="928"/>
        <end position="940"/>
    </location>
</feature>
<dbReference type="PANTHER" id="PTHR46235">
    <property type="entry name" value="PHD FINGER-CONTAINING PROTEIN DDB_G0268158"/>
    <property type="match status" value="1"/>
</dbReference>
<keyword evidence="5" id="KW-0539">Nucleus</keyword>
<dbReference type="PANTHER" id="PTHR46235:SF3">
    <property type="entry name" value="PHD FINGER-CONTAINING PROTEIN DDB_G0268158"/>
    <property type="match status" value="1"/>
</dbReference>
<evidence type="ECO:0000313" key="9">
    <source>
        <dbReference type="RefSeq" id="XP_027329319.1"/>
    </source>
</evidence>
<dbReference type="InterPro" id="IPR055198">
    <property type="entry name" value="NSD_PHD"/>
</dbReference>
<dbReference type="InterPro" id="IPR001965">
    <property type="entry name" value="Znf_PHD"/>
</dbReference>
<dbReference type="KEGG" id="aprc:113845862"/>
<dbReference type="CDD" id="cd15565">
    <property type="entry name" value="PHD2_NSD"/>
    <property type="match status" value="1"/>
</dbReference>
<dbReference type="Pfam" id="PF22908">
    <property type="entry name" value="PHD_NSD"/>
    <property type="match status" value="1"/>
</dbReference>
<dbReference type="Proteomes" id="UP000694853">
    <property type="component" value="Unplaced"/>
</dbReference>
<dbReference type="GeneID" id="113845862"/>
<feature type="region of interest" description="Disordered" evidence="6">
    <location>
        <begin position="476"/>
        <end position="537"/>
    </location>
</feature>
<comment type="subcellular location">
    <subcellularLocation>
        <location evidence="1">Nucleus</location>
    </subcellularLocation>
</comment>
<dbReference type="RefSeq" id="XP_027329319.1">
    <property type="nucleotide sequence ID" value="XM_027473518.1"/>
</dbReference>
<feature type="compositionally biased region" description="Basic and acidic residues" evidence="6">
    <location>
        <begin position="524"/>
        <end position="535"/>
    </location>
</feature>
<evidence type="ECO:0000256" key="4">
    <source>
        <dbReference type="ARBA" id="ARBA00022833"/>
    </source>
</evidence>
<accession>A0A8B8JDN8</accession>
<name>A0A8B8JDN8_ABRPR</name>
<feature type="region of interest" description="Disordered" evidence="6">
    <location>
        <begin position="910"/>
        <end position="940"/>
    </location>
</feature>
<feature type="compositionally biased region" description="Basic and acidic residues" evidence="6">
    <location>
        <begin position="498"/>
        <end position="508"/>
    </location>
</feature>
<keyword evidence="4" id="KW-0862">Zinc</keyword>